<evidence type="ECO:0000313" key="4">
    <source>
        <dbReference type="Proteomes" id="UP001284601"/>
    </source>
</evidence>
<proteinExistence type="predicted"/>
<dbReference type="Proteomes" id="UP001284601">
    <property type="component" value="Unassembled WGS sequence"/>
</dbReference>
<dbReference type="InterPro" id="IPR050272">
    <property type="entry name" value="Isochorismatase-like_hydrls"/>
</dbReference>
<feature type="domain" description="Isochorismatase-like" evidence="2">
    <location>
        <begin position="4"/>
        <end position="145"/>
    </location>
</feature>
<organism evidence="3 4">
    <name type="scientific">Conexibacter stalactiti</name>
    <dbReference type="NCBI Taxonomy" id="1940611"/>
    <lineage>
        <taxon>Bacteria</taxon>
        <taxon>Bacillati</taxon>
        <taxon>Actinomycetota</taxon>
        <taxon>Thermoleophilia</taxon>
        <taxon>Solirubrobacterales</taxon>
        <taxon>Conexibacteraceae</taxon>
        <taxon>Conexibacter</taxon>
    </lineage>
</organism>
<gene>
    <name evidence="3" type="ORF">R7226_17575</name>
</gene>
<name>A0ABU4HS60_9ACTN</name>
<reference evidence="4" key="1">
    <citation type="submission" date="2023-07" db="EMBL/GenBank/DDBJ databases">
        <title>Conexibacter stalactiti sp. nov., isolated from stalactites in a lava cave and emended description of the genus Conexibacter.</title>
        <authorList>
            <person name="Lee S.D."/>
        </authorList>
    </citation>
    <scope>NUCLEOTIDE SEQUENCE [LARGE SCALE GENOMIC DNA]</scope>
    <source>
        <strain evidence="4">KCTC 39840</strain>
    </source>
</reference>
<dbReference type="PANTHER" id="PTHR43540:SF1">
    <property type="entry name" value="ISOCHORISMATASE HYDROLASE"/>
    <property type="match status" value="1"/>
</dbReference>
<dbReference type="PANTHER" id="PTHR43540">
    <property type="entry name" value="PEROXYUREIDOACRYLATE/UREIDOACRYLATE AMIDOHYDROLASE-RELATED"/>
    <property type="match status" value="1"/>
</dbReference>
<evidence type="ECO:0000259" key="2">
    <source>
        <dbReference type="Pfam" id="PF00857"/>
    </source>
</evidence>
<evidence type="ECO:0000313" key="3">
    <source>
        <dbReference type="EMBL" id="MDW5596162.1"/>
    </source>
</evidence>
<dbReference type="SUPFAM" id="SSF52499">
    <property type="entry name" value="Isochorismatase-like hydrolases"/>
    <property type="match status" value="1"/>
</dbReference>
<keyword evidence="1" id="KW-0378">Hydrolase</keyword>
<keyword evidence="4" id="KW-1185">Reference proteome</keyword>
<accession>A0ABU4HS60</accession>
<dbReference type="InterPro" id="IPR000868">
    <property type="entry name" value="Isochorismatase-like_dom"/>
</dbReference>
<evidence type="ECO:0000256" key="1">
    <source>
        <dbReference type="ARBA" id="ARBA00022801"/>
    </source>
</evidence>
<dbReference type="Pfam" id="PF00857">
    <property type="entry name" value="Isochorismatase"/>
    <property type="match status" value="1"/>
</dbReference>
<dbReference type="EMBL" id="JAWSTH010000048">
    <property type="protein sequence ID" value="MDW5596162.1"/>
    <property type="molecule type" value="Genomic_DNA"/>
</dbReference>
<dbReference type="RefSeq" id="WP_318598542.1">
    <property type="nucleotide sequence ID" value="NZ_JAWSTH010000048.1"/>
</dbReference>
<sequence>MPRSALIVVDLQQGFDDPVLGPRDNPDCDRNVAALVAAAQRAGDAIVLVRHDSVEPESPLHPDRPGNAFKAQLDGVEADLLVRKQVHSAFHGDVDLHAWLQQHDVETLTICGIQTNMCCETTARLAGNLGYRVRFAIDATHTFDEPSPFGAPPVTAAELSRATAATLDGNFAEVVRTASLL</sequence>
<dbReference type="Gene3D" id="3.40.50.850">
    <property type="entry name" value="Isochorismatase-like"/>
    <property type="match status" value="1"/>
</dbReference>
<dbReference type="InterPro" id="IPR036380">
    <property type="entry name" value="Isochorismatase-like_sf"/>
</dbReference>
<comment type="caution">
    <text evidence="3">The sequence shown here is derived from an EMBL/GenBank/DDBJ whole genome shotgun (WGS) entry which is preliminary data.</text>
</comment>
<protein>
    <submittedName>
        <fullName evidence="3">Isochorismatase family protein</fullName>
    </submittedName>
</protein>